<dbReference type="CDD" id="cd16927">
    <property type="entry name" value="HATPase_Hsp90-like"/>
    <property type="match status" value="1"/>
</dbReference>
<feature type="binding site" evidence="5">
    <location>
        <position position="234"/>
    </location>
    <ligand>
        <name>ATP</name>
        <dbReference type="ChEBI" id="CHEBI:30616"/>
    </ligand>
</feature>
<feature type="binding site" evidence="5">
    <location>
        <position position="228"/>
    </location>
    <ligand>
        <name>ATP</name>
        <dbReference type="ChEBI" id="CHEBI:30616"/>
    </ligand>
</feature>
<dbReference type="Pfam" id="PF00183">
    <property type="entry name" value="HSP90"/>
    <property type="match status" value="1"/>
</dbReference>
<comment type="similarity">
    <text evidence="1">Belongs to the heat shock protein 90 family.</text>
</comment>
<dbReference type="GO" id="GO:0051082">
    <property type="term" value="F:unfolded protein binding"/>
    <property type="evidence" value="ECO:0007669"/>
    <property type="project" value="InterPro"/>
</dbReference>
<proteinExistence type="inferred from homology"/>
<feature type="binding site" evidence="5">
    <location>
        <position position="505"/>
    </location>
    <ligand>
        <name>ATP</name>
        <dbReference type="ChEBI" id="CHEBI:30616"/>
    </ligand>
</feature>
<dbReference type="GO" id="GO:0016887">
    <property type="term" value="F:ATP hydrolysis activity"/>
    <property type="evidence" value="ECO:0007669"/>
    <property type="project" value="InterPro"/>
</dbReference>
<dbReference type="SUPFAM" id="SSF55874">
    <property type="entry name" value="ATPase domain of HSP90 chaperone/DNA topoisomerase II/histidine kinase"/>
    <property type="match status" value="1"/>
</dbReference>
<dbReference type="Proteomes" id="UP000650833">
    <property type="component" value="Unassembled WGS sequence"/>
</dbReference>
<dbReference type="AlphaFoldDB" id="A0A8H7QUB6"/>
<dbReference type="FunFam" id="3.30.565.10:FF:000005">
    <property type="entry name" value="Heat shock protein 90"/>
    <property type="match status" value="1"/>
</dbReference>
<evidence type="ECO:0000313" key="9">
    <source>
        <dbReference type="EMBL" id="KAG2198872.1"/>
    </source>
</evidence>
<dbReference type="PANTHER" id="PTHR11528">
    <property type="entry name" value="HEAT SHOCK PROTEIN 90 FAMILY MEMBER"/>
    <property type="match status" value="1"/>
</dbReference>
<keyword evidence="3 5" id="KW-0067">ATP-binding</keyword>
<keyword evidence="2 5" id="KW-0547">Nucleotide-binding</keyword>
<evidence type="ECO:0000256" key="2">
    <source>
        <dbReference type="ARBA" id="ARBA00022741"/>
    </source>
</evidence>
<feature type="binding site" evidence="5">
    <location>
        <position position="173"/>
    </location>
    <ligand>
        <name>ATP</name>
        <dbReference type="ChEBI" id="CHEBI:30616"/>
    </ligand>
</feature>
<dbReference type="InterPro" id="IPR036890">
    <property type="entry name" value="HATPase_C_sf"/>
</dbReference>
<protein>
    <recommendedName>
        <fullName evidence="8">Histidine kinase/HSP90-like ATPase domain-containing protein</fullName>
    </recommendedName>
</protein>
<feature type="compositionally biased region" description="Basic and acidic residues" evidence="7">
    <location>
        <begin position="107"/>
        <end position="117"/>
    </location>
</feature>
<evidence type="ECO:0000313" key="10">
    <source>
        <dbReference type="Proteomes" id="UP000650833"/>
    </source>
</evidence>
<feature type="coiled-coil region" evidence="6">
    <location>
        <begin position="809"/>
        <end position="839"/>
    </location>
</feature>
<evidence type="ECO:0000256" key="6">
    <source>
        <dbReference type="SAM" id="Coils"/>
    </source>
</evidence>
<feature type="binding site" evidence="5">
    <location>
        <position position="169"/>
    </location>
    <ligand>
        <name>ATP</name>
        <dbReference type="ChEBI" id="CHEBI:30616"/>
    </ligand>
</feature>
<evidence type="ECO:0000256" key="7">
    <source>
        <dbReference type="SAM" id="MobiDB-lite"/>
    </source>
</evidence>
<dbReference type="GO" id="GO:0005524">
    <property type="term" value="F:ATP binding"/>
    <property type="evidence" value="ECO:0007669"/>
    <property type="project" value="UniProtKB-KW"/>
</dbReference>
<dbReference type="SUPFAM" id="SSF110942">
    <property type="entry name" value="HSP90 C-terminal domain"/>
    <property type="match status" value="1"/>
</dbReference>
<feature type="binding site" evidence="5">
    <location>
        <position position="220"/>
    </location>
    <ligand>
        <name>ATP</name>
        <dbReference type="ChEBI" id="CHEBI:30616"/>
    </ligand>
</feature>
<feature type="binding site" evidence="5">
    <location>
        <position position="215"/>
    </location>
    <ligand>
        <name>ATP</name>
        <dbReference type="ChEBI" id="CHEBI:30616"/>
    </ligand>
</feature>
<dbReference type="PRINTS" id="PR00775">
    <property type="entry name" value="HEATSHOCK90"/>
</dbReference>
<dbReference type="GO" id="GO:0140662">
    <property type="term" value="F:ATP-dependent protein folding chaperone"/>
    <property type="evidence" value="ECO:0007669"/>
    <property type="project" value="InterPro"/>
</dbReference>
<keyword evidence="4" id="KW-0143">Chaperone</keyword>
<feature type="region of interest" description="Disordered" evidence="7">
    <location>
        <begin position="107"/>
        <end position="127"/>
    </location>
</feature>
<comment type="caution">
    <text evidence="9">The sequence shown here is derived from an EMBL/GenBank/DDBJ whole genome shotgun (WGS) entry which is preliminary data.</text>
</comment>
<keyword evidence="6" id="KW-0175">Coiled coil</keyword>
<dbReference type="InterPro" id="IPR001404">
    <property type="entry name" value="Hsp90_fam"/>
</dbReference>
<evidence type="ECO:0000256" key="3">
    <source>
        <dbReference type="ARBA" id="ARBA00022840"/>
    </source>
</evidence>
<dbReference type="EMBL" id="JAEPRC010000375">
    <property type="protein sequence ID" value="KAG2198872.1"/>
    <property type="molecule type" value="Genomic_DNA"/>
</dbReference>
<feature type="binding site" evidence="5">
    <location>
        <position position="309"/>
    </location>
    <ligand>
        <name>ATP</name>
        <dbReference type="ChEBI" id="CHEBI:30616"/>
    </ligand>
</feature>
<dbReference type="Gene3D" id="3.40.50.11260">
    <property type="match status" value="1"/>
</dbReference>
<dbReference type="InterPro" id="IPR003594">
    <property type="entry name" value="HATPase_dom"/>
</dbReference>
<evidence type="ECO:0000259" key="8">
    <source>
        <dbReference type="SMART" id="SM00387"/>
    </source>
</evidence>
<dbReference type="Pfam" id="PF13589">
    <property type="entry name" value="HATPase_c_3"/>
    <property type="match status" value="1"/>
</dbReference>
<feature type="binding site" evidence="5">
    <location>
        <begin position="235"/>
        <end position="236"/>
    </location>
    <ligand>
        <name>ATP</name>
        <dbReference type="ChEBI" id="CHEBI:30616"/>
    </ligand>
</feature>
<dbReference type="Gene3D" id="3.30.565.10">
    <property type="entry name" value="Histidine kinase-like ATPase, C-terminal domain"/>
    <property type="match status" value="1"/>
</dbReference>
<dbReference type="Gene3D" id="3.30.230.80">
    <property type="match status" value="1"/>
</dbReference>
<accession>A0A8H7QUB6</accession>
<feature type="domain" description="Histidine kinase/HSP90-like ATPase" evidence="8">
    <location>
        <begin position="162"/>
        <end position="319"/>
    </location>
</feature>
<keyword evidence="10" id="KW-1185">Reference proteome</keyword>
<dbReference type="InterPro" id="IPR020568">
    <property type="entry name" value="Ribosomal_Su5_D2-typ_SF"/>
</dbReference>
<gene>
    <name evidence="9" type="ORF">INT46_008429</name>
</gene>
<evidence type="ECO:0000256" key="5">
    <source>
        <dbReference type="PIRSR" id="PIRSR002583-1"/>
    </source>
</evidence>
<reference evidence="9" key="1">
    <citation type="submission" date="2020-12" db="EMBL/GenBank/DDBJ databases">
        <title>Metabolic potential, ecology and presence of endohyphal bacteria is reflected in genomic diversity of Mucoromycotina.</title>
        <authorList>
            <person name="Muszewska A."/>
            <person name="Okrasinska A."/>
            <person name="Steczkiewicz K."/>
            <person name="Drgas O."/>
            <person name="Orlowska M."/>
            <person name="Perlinska-Lenart U."/>
            <person name="Aleksandrzak-Piekarczyk T."/>
            <person name="Szatraj K."/>
            <person name="Zielenkiewicz U."/>
            <person name="Pilsyk S."/>
            <person name="Malc E."/>
            <person name="Mieczkowski P."/>
            <person name="Kruszewska J.S."/>
            <person name="Biernat P."/>
            <person name="Pawlowska J."/>
        </authorList>
    </citation>
    <scope>NUCLEOTIDE SEQUENCE</scope>
    <source>
        <strain evidence="9">CBS 226.32</strain>
    </source>
</reference>
<dbReference type="InterPro" id="IPR037196">
    <property type="entry name" value="HSP90_C"/>
</dbReference>
<dbReference type="SMART" id="SM00387">
    <property type="entry name" value="HATPase_c"/>
    <property type="match status" value="1"/>
</dbReference>
<sequence>MTSKATQEYRSSFITLISQLSEIEQKGQEFFDKIEKSVFTPYDPTEARADYNHLMSTLEALETHARSCGLLSISGQADVQNTRNLATLTSVLADQSQQQQPIKAVKLDQQQEGRKPADTNPLAGLPNEIPEEDLASLEKEKFTFQTEVSRLMHLIINSLYKTREIFLRELISNASDALDKIRFLSLTDPEAIATKPDLSITIAADSDKKTLVITDSGIGMTREQLKDNLGTIAKSGTSEFLAKMESGNSDITQIGQFGVGFYSVFLVADKVTVASKSNEDPDQYIWMSSAVDDFTIAKDPRGNTLKRGTQITLYLKPDAYRFLQEKNLKGLVHKYSQFITFPIMVWSGEEKEVPVQEDYLLNDDLVEEVIDEDNTDKNQKRTEKRMVYGWHHVNVQKPIWMRDPKDISNDDHKEFFKSLTRETTNPLAWTHFKGEGEIEFRTLLYIPPVVNDVFYQNVQKDESNHPIKLFVKRVFISDDVDLLPRWLSFLKGIVDADDMPLNVSRETLQKHRSLRIITRHLVKKALDMFSALSKDDPTAFATFLGQYSTILKYGAIEDQPYRKKITSLLRFASSFDTKAFSSSLDDYIDRAKADQKSIYFMTGSNVAEIEQSPFIESLLARGYEILYFTDPIDETFVENIPGYNGKQFVNIAKGDLAFEDDEKDVDRGLEVKFKPLTDWLFDTLYESIEKAIISRRLTTSPFAIVAPKAGLSGHAQRVLDAQGVNHKNPSMEHILESMRLQKKVLEINPNHPVITTLLDYVEEDNITNEMRDLIQLMYETTAIRSGFPLKDITQFAGRVEGLIRKAVGVSASEEAKVKVRKANEKTEEEKKADEELKKTNIIYDSDLNDDVDHDEL</sequence>
<name>A0A8H7QUB6_9FUNG</name>
<dbReference type="Gene3D" id="1.20.120.790">
    <property type="entry name" value="Heat shock protein 90, C-terminal domain"/>
    <property type="match status" value="1"/>
</dbReference>
<feature type="binding site" evidence="5">
    <location>
        <begin position="256"/>
        <end position="261"/>
    </location>
    <ligand>
        <name>ATP</name>
        <dbReference type="ChEBI" id="CHEBI:30616"/>
    </ligand>
</feature>
<dbReference type="NCBIfam" id="NF003555">
    <property type="entry name" value="PRK05218.1"/>
    <property type="match status" value="1"/>
</dbReference>
<dbReference type="HAMAP" id="MF_00505">
    <property type="entry name" value="HSP90"/>
    <property type="match status" value="1"/>
</dbReference>
<dbReference type="OrthoDB" id="28737at2759"/>
<dbReference type="InterPro" id="IPR020575">
    <property type="entry name" value="Hsp90_N"/>
</dbReference>
<dbReference type="SUPFAM" id="SSF54211">
    <property type="entry name" value="Ribosomal protein S5 domain 2-like"/>
    <property type="match status" value="1"/>
</dbReference>
<evidence type="ECO:0000256" key="4">
    <source>
        <dbReference type="ARBA" id="ARBA00023186"/>
    </source>
</evidence>
<organism evidence="9 10">
    <name type="scientific">Mucor plumbeus</name>
    <dbReference type="NCBI Taxonomy" id="97098"/>
    <lineage>
        <taxon>Eukaryota</taxon>
        <taxon>Fungi</taxon>
        <taxon>Fungi incertae sedis</taxon>
        <taxon>Mucoromycota</taxon>
        <taxon>Mucoromycotina</taxon>
        <taxon>Mucoromycetes</taxon>
        <taxon>Mucorales</taxon>
        <taxon>Mucorineae</taxon>
        <taxon>Mucoraceae</taxon>
        <taxon>Mucor</taxon>
    </lineage>
</organism>
<evidence type="ECO:0000256" key="1">
    <source>
        <dbReference type="ARBA" id="ARBA00008239"/>
    </source>
</evidence>
<dbReference type="PIRSF" id="PIRSF002583">
    <property type="entry name" value="Hsp90"/>
    <property type="match status" value="1"/>
</dbReference>